<protein>
    <recommendedName>
        <fullName evidence="2">2EXR domain-containing protein</fullName>
    </recommendedName>
</protein>
<evidence type="ECO:0000256" key="1">
    <source>
        <dbReference type="SAM" id="MobiDB-lite"/>
    </source>
</evidence>
<dbReference type="eggNOG" id="ENOG502SWCQ">
    <property type="taxonomic scope" value="Eukaryota"/>
</dbReference>
<comment type="caution">
    <text evidence="3">The sequence shown here is derived from an EMBL/GenBank/DDBJ whole genome shotgun (WGS) entry which is preliminary data.</text>
</comment>
<keyword evidence="4" id="KW-1185">Reference proteome</keyword>
<dbReference type="EMBL" id="CAGA01000015">
    <property type="protein sequence ID" value="CCE29557.1"/>
    <property type="molecule type" value="Genomic_DNA"/>
</dbReference>
<feature type="domain" description="2EXR" evidence="2">
    <location>
        <begin position="53"/>
        <end position="158"/>
    </location>
</feature>
<dbReference type="Proteomes" id="UP000016801">
    <property type="component" value="Unassembled WGS sequence"/>
</dbReference>
<dbReference type="HOGENOM" id="CLU_046152_0_0_1"/>
<sequence length="300" mass="34131">MYSDELFSISTSYSGYDAKIDPRSHLCLIDDVAEKPGEESSTSRNGDTAPGAFPQFMQLPPELRHQVWHFYCPDLSVKARVLPFKAFPSSTTMEGQTDYSPPAEDYQALAEQTKSLRAVLSTHRESRSIAVRKYPDELVMGSASGAGVVRFRKETDVILVKELLTNMNYSVPEFGKHIENLAVDIVWDDQHRLYGDDLLLEVLPTLEGLFPNLRKLFSYSPASRWLPHRDWRTCQYTDWHMVNTYCGREPGLGAHTTTLFCWPDLDTYPNLDRSLVPRMRSLETMDDVGVWPIVDLETGS</sequence>
<accession>M1VVI0</accession>
<evidence type="ECO:0000313" key="3">
    <source>
        <dbReference type="EMBL" id="CCE29557.1"/>
    </source>
</evidence>
<evidence type="ECO:0000313" key="4">
    <source>
        <dbReference type="Proteomes" id="UP000016801"/>
    </source>
</evidence>
<organism evidence="3 4">
    <name type="scientific">Claviceps purpurea (strain 20.1)</name>
    <name type="common">Ergot fungus</name>
    <name type="synonym">Sphacelia segetum</name>
    <dbReference type="NCBI Taxonomy" id="1111077"/>
    <lineage>
        <taxon>Eukaryota</taxon>
        <taxon>Fungi</taxon>
        <taxon>Dikarya</taxon>
        <taxon>Ascomycota</taxon>
        <taxon>Pezizomycotina</taxon>
        <taxon>Sordariomycetes</taxon>
        <taxon>Hypocreomycetidae</taxon>
        <taxon>Hypocreales</taxon>
        <taxon>Clavicipitaceae</taxon>
        <taxon>Claviceps</taxon>
    </lineage>
</organism>
<proteinExistence type="predicted"/>
<reference evidence="3 4" key="1">
    <citation type="journal article" date="2013" name="PLoS Genet.">
        <title>Plant-symbiotic fungi as chemical engineers: Multi-genome analysis of the Clavicipitaceae reveals dynamics of alkaloid loci.</title>
        <authorList>
            <person name="Schardl C.L."/>
            <person name="Young C.A."/>
            <person name="Hesse U."/>
            <person name="Amyotte S.G."/>
            <person name="Andreeva K."/>
            <person name="Calie P.J."/>
            <person name="Fleetwood D.J."/>
            <person name="Haws D.C."/>
            <person name="Moore N."/>
            <person name="Oeser B."/>
            <person name="Panaccione D.G."/>
            <person name="Schweri K.K."/>
            <person name="Voisey C.R."/>
            <person name="Farman M.L."/>
            <person name="Jaromczyk J.W."/>
            <person name="Roe B.A."/>
            <person name="O'Sullivan D.M."/>
            <person name="Scott B."/>
            <person name="Tudzynski P."/>
            <person name="An Z."/>
            <person name="Arnaoudova E.G."/>
            <person name="Bullock C.T."/>
            <person name="Charlton N.D."/>
            <person name="Chen L."/>
            <person name="Cox M."/>
            <person name="Dinkins R.D."/>
            <person name="Florea S."/>
            <person name="Glenn A.E."/>
            <person name="Gordon A."/>
            <person name="Gueldener U."/>
            <person name="Harris D.R."/>
            <person name="Hollin W."/>
            <person name="Jaromczyk J."/>
            <person name="Johnson R.D."/>
            <person name="Khan A.K."/>
            <person name="Leistner E."/>
            <person name="Leuchtmann A."/>
            <person name="Li C."/>
            <person name="Liu J."/>
            <person name="Liu J."/>
            <person name="Liu M."/>
            <person name="Mace W."/>
            <person name="Machado C."/>
            <person name="Nagabhyru P."/>
            <person name="Pan J."/>
            <person name="Schmid J."/>
            <person name="Sugawara K."/>
            <person name="Steiner U."/>
            <person name="Takach J.E."/>
            <person name="Tanaka E."/>
            <person name="Webb J.S."/>
            <person name="Wilson E.V."/>
            <person name="Wiseman J.L."/>
            <person name="Yoshida R."/>
            <person name="Zeng Z."/>
        </authorList>
    </citation>
    <scope>NUCLEOTIDE SEQUENCE [LARGE SCALE GENOMIC DNA]</scope>
    <source>
        <strain evidence="3 4">20.1</strain>
    </source>
</reference>
<gene>
    <name evidence="3" type="ORF">CPUR_03404</name>
</gene>
<dbReference type="VEuPathDB" id="FungiDB:CPUR_03404"/>
<feature type="region of interest" description="Disordered" evidence="1">
    <location>
        <begin position="35"/>
        <end position="56"/>
    </location>
</feature>
<dbReference type="OrthoDB" id="3501032at2759"/>
<dbReference type="Pfam" id="PF20150">
    <property type="entry name" value="2EXR"/>
    <property type="match status" value="1"/>
</dbReference>
<dbReference type="InterPro" id="IPR045518">
    <property type="entry name" value="2EXR"/>
</dbReference>
<evidence type="ECO:0000259" key="2">
    <source>
        <dbReference type="Pfam" id="PF20150"/>
    </source>
</evidence>
<dbReference type="AlphaFoldDB" id="M1VVI0"/>
<name>M1VVI0_CLAP2</name>